<dbReference type="EMBL" id="BLKZ01000001">
    <property type="protein sequence ID" value="GFG91073.1"/>
    <property type="molecule type" value="Genomic_DNA"/>
</dbReference>
<organism evidence="1 2">
    <name type="scientific">Mycobacterium bourgelatii</name>
    <dbReference type="NCBI Taxonomy" id="1273442"/>
    <lineage>
        <taxon>Bacteria</taxon>
        <taxon>Bacillati</taxon>
        <taxon>Actinomycetota</taxon>
        <taxon>Actinomycetes</taxon>
        <taxon>Mycobacteriales</taxon>
        <taxon>Mycobacteriaceae</taxon>
        <taxon>Mycobacterium</taxon>
    </lineage>
</organism>
<evidence type="ECO:0000313" key="2">
    <source>
        <dbReference type="Proteomes" id="UP000465360"/>
    </source>
</evidence>
<keyword evidence="2" id="KW-1185">Reference proteome</keyword>
<sequence>MRASNLFLDRVLTVMESDLVVASQFLRVTAMIDPPSRLLRPSNLLRIMRARHREQTTIQPAIKRTRETLPESRQDVPVRSA</sequence>
<name>A0A7I9YRD5_MYCBU</name>
<dbReference type="Proteomes" id="UP000465360">
    <property type="component" value="Unassembled WGS sequence"/>
</dbReference>
<dbReference type="AlphaFoldDB" id="A0A7I9YRD5"/>
<reference evidence="1 2" key="1">
    <citation type="journal article" date="2019" name="Emerg. Microbes Infect.">
        <title>Comprehensive subspecies identification of 175 nontuberculous mycobacteria species based on 7547 genomic profiles.</title>
        <authorList>
            <person name="Matsumoto Y."/>
            <person name="Kinjo T."/>
            <person name="Motooka D."/>
            <person name="Nabeya D."/>
            <person name="Jung N."/>
            <person name="Uechi K."/>
            <person name="Horii T."/>
            <person name="Iida T."/>
            <person name="Fujita J."/>
            <person name="Nakamura S."/>
        </authorList>
    </citation>
    <scope>NUCLEOTIDE SEQUENCE [LARGE SCALE GENOMIC DNA]</scope>
    <source>
        <strain evidence="1 2">JCM 30725</strain>
    </source>
</reference>
<evidence type="ECO:0000313" key="1">
    <source>
        <dbReference type="EMBL" id="GFG91073.1"/>
    </source>
</evidence>
<protein>
    <submittedName>
        <fullName evidence="1">Uncharacterized protein</fullName>
    </submittedName>
</protein>
<accession>A0A7I9YRD5</accession>
<gene>
    <name evidence="1" type="ORF">MBOU_31150</name>
</gene>
<proteinExistence type="predicted"/>
<comment type="caution">
    <text evidence="1">The sequence shown here is derived from an EMBL/GenBank/DDBJ whole genome shotgun (WGS) entry which is preliminary data.</text>
</comment>